<dbReference type="Gene3D" id="1.10.238.10">
    <property type="entry name" value="EF-hand"/>
    <property type="match status" value="3"/>
</dbReference>
<keyword evidence="6" id="KW-1185">Reference proteome</keyword>
<feature type="domain" description="EF-hand" evidence="4">
    <location>
        <begin position="105"/>
        <end position="140"/>
    </location>
</feature>
<sequence length="242" mass="25586">MVQHPIGITDSIRAAPIEQSHALFGESDMKKIVMGLGAAALLASGGIAYAQAGHGDGARGHMAKVDANNDGQITRAEMMASVDTMFAHGDVNKDGKIDKADRAAMQTQMRAKKWDALDANKDGSISRAEWDAAHAARMAKREQMRAEAGNDSEHAMGKRRGGHRGMMAGHGGKVGGHRGGGMGMLGMADANKDQAVTLAEARAAAAQHFDMLDTDKNGVVTKAEMDAMRAKHMAERKARTAQ</sequence>
<keyword evidence="2" id="KW-0677">Repeat</keyword>
<comment type="caution">
    <text evidence="5">The sequence shown here is derived from an EMBL/GenBank/DDBJ whole genome shotgun (WGS) entry which is preliminary data.</text>
</comment>
<dbReference type="SMART" id="SM00054">
    <property type="entry name" value="EFh"/>
    <property type="match status" value="3"/>
</dbReference>
<dbReference type="Pfam" id="PF00404">
    <property type="entry name" value="Dockerin_1"/>
    <property type="match status" value="1"/>
</dbReference>
<dbReference type="GO" id="GO:0005509">
    <property type="term" value="F:calcium ion binding"/>
    <property type="evidence" value="ECO:0007669"/>
    <property type="project" value="InterPro"/>
</dbReference>
<organism evidence="5 6">
    <name type="scientific">Flavisphingopyxis soli</name>
    <dbReference type="NCBI Taxonomy" id="2601267"/>
    <lineage>
        <taxon>Bacteria</taxon>
        <taxon>Pseudomonadati</taxon>
        <taxon>Pseudomonadota</taxon>
        <taxon>Alphaproteobacteria</taxon>
        <taxon>Sphingomonadales</taxon>
        <taxon>Sphingopyxidaceae</taxon>
        <taxon>Flavisphingopyxis</taxon>
    </lineage>
</organism>
<dbReference type="PROSITE" id="PS50222">
    <property type="entry name" value="EF_HAND_2"/>
    <property type="match status" value="2"/>
</dbReference>
<evidence type="ECO:0000256" key="3">
    <source>
        <dbReference type="SAM" id="MobiDB-lite"/>
    </source>
</evidence>
<dbReference type="Proteomes" id="UP000321129">
    <property type="component" value="Unassembled WGS sequence"/>
</dbReference>
<dbReference type="PANTHER" id="PTHR10827:SF98">
    <property type="entry name" value="45 KDA CALCIUM-BINDING PROTEIN"/>
    <property type="match status" value="1"/>
</dbReference>
<accession>A0A5C6UT96</accession>
<name>A0A5C6UT96_9SPHN</name>
<evidence type="ECO:0000256" key="2">
    <source>
        <dbReference type="ARBA" id="ARBA00022737"/>
    </source>
</evidence>
<dbReference type="GO" id="GO:0004553">
    <property type="term" value="F:hydrolase activity, hydrolyzing O-glycosyl compounds"/>
    <property type="evidence" value="ECO:0007669"/>
    <property type="project" value="InterPro"/>
</dbReference>
<protein>
    <recommendedName>
        <fullName evidence="4">EF-hand domain-containing protein</fullName>
    </recommendedName>
</protein>
<proteinExistence type="predicted"/>
<dbReference type="InterPro" id="IPR002048">
    <property type="entry name" value="EF_hand_dom"/>
</dbReference>
<dbReference type="InterPro" id="IPR002105">
    <property type="entry name" value="Dockerin_1_rpt"/>
</dbReference>
<dbReference type="InterPro" id="IPR011992">
    <property type="entry name" value="EF-hand-dom_pair"/>
</dbReference>
<evidence type="ECO:0000256" key="1">
    <source>
        <dbReference type="ARBA" id="ARBA00022723"/>
    </source>
</evidence>
<dbReference type="GO" id="GO:0000272">
    <property type="term" value="P:polysaccharide catabolic process"/>
    <property type="evidence" value="ECO:0007669"/>
    <property type="project" value="InterPro"/>
</dbReference>
<keyword evidence="1" id="KW-0479">Metal-binding</keyword>
<dbReference type="Pfam" id="PF13202">
    <property type="entry name" value="EF-hand_5"/>
    <property type="match status" value="2"/>
</dbReference>
<dbReference type="PROSITE" id="PS00018">
    <property type="entry name" value="EF_HAND_1"/>
    <property type="match status" value="3"/>
</dbReference>
<dbReference type="InterPro" id="IPR018247">
    <property type="entry name" value="EF_Hand_1_Ca_BS"/>
</dbReference>
<evidence type="ECO:0000259" key="4">
    <source>
        <dbReference type="PROSITE" id="PS50222"/>
    </source>
</evidence>
<dbReference type="AlphaFoldDB" id="A0A5C6UT96"/>
<reference evidence="5 6" key="1">
    <citation type="submission" date="2019-08" db="EMBL/GenBank/DDBJ databases">
        <title>Sphingorhabdus soil sp. nov., isolated from arctic soil.</title>
        <authorList>
            <person name="Liu Y."/>
        </authorList>
    </citation>
    <scope>NUCLEOTIDE SEQUENCE [LARGE SCALE GENOMIC DNA]</scope>
    <source>
        <strain evidence="5 6">D-2Q-5-6</strain>
    </source>
</reference>
<evidence type="ECO:0000313" key="5">
    <source>
        <dbReference type="EMBL" id="TXC73985.1"/>
    </source>
</evidence>
<feature type="domain" description="EF-hand" evidence="4">
    <location>
        <begin position="200"/>
        <end position="235"/>
    </location>
</feature>
<dbReference type="PANTHER" id="PTHR10827">
    <property type="entry name" value="RETICULOCALBIN"/>
    <property type="match status" value="1"/>
</dbReference>
<feature type="region of interest" description="Disordered" evidence="3">
    <location>
        <begin position="145"/>
        <end position="164"/>
    </location>
</feature>
<gene>
    <name evidence="5" type="ORF">FSZ31_04495</name>
</gene>
<dbReference type="EMBL" id="VOPY01000001">
    <property type="protein sequence ID" value="TXC73985.1"/>
    <property type="molecule type" value="Genomic_DNA"/>
</dbReference>
<dbReference type="SUPFAM" id="SSF47473">
    <property type="entry name" value="EF-hand"/>
    <property type="match status" value="1"/>
</dbReference>
<evidence type="ECO:0000313" key="6">
    <source>
        <dbReference type="Proteomes" id="UP000321129"/>
    </source>
</evidence>